<evidence type="ECO:0000256" key="1">
    <source>
        <dbReference type="ARBA" id="ARBA00006016"/>
    </source>
</evidence>
<dbReference type="InterPro" id="IPR012340">
    <property type="entry name" value="NA-bd_OB-fold"/>
</dbReference>
<dbReference type="GO" id="GO:0003743">
    <property type="term" value="F:translation initiation factor activity"/>
    <property type="evidence" value="ECO:0007669"/>
    <property type="project" value="UniProtKB-KW"/>
</dbReference>
<keyword evidence="2 4" id="KW-0648">Protein biosynthesis</keyword>
<dbReference type="GO" id="GO:0003746">
    <property type="term" value="F:translation elongation factor activity"/>
    <property type="evidence" value="ECO:0007669"/>
    <property type="project" value="UniProtKB-UniRule"/>
</dbReference>
<dbReference type="SUPFAM" id="SSF50249">
    <property type="entry name" value="Nucleic acid-binding proteins"/>
    <property type="match status" value="1"/>
</dbReference>
<dbReference type="Gene3D" id="2.30.30.30">
    <property type="match status" value="1"/>
</dbReference>
<dbReference type="InterPro" id="IPR001884">
    <property type="entry name" value="IF5A-like"/>
</dbReference>
<sequence length="160" mass="17759">MSDGEEFCQFVTTVRQTNKQQLSHHADSVSQALASDVKEKGYLVINGRPCKIVELSKGREKVHFIGIDVFTGKKREVTVKHDANVEVPVVDRTDYQFAYLEDGFLHLIKPDGGEKTDVRVPEGEVGSMIEEYEDSGTDAIVTVLTSMEKECAIAVKEAPK</sequence>
<name>A0A395S236_FUSSP</name>
<dbReference type="FunFam" id="2.40.50.140:FF:000034">
    <property type="entry name" value="Eukaryotic translation initiation factor 5A"/>
    <property type="match status" value="1"/>
</dbReference>
<comment type="PTM">
    <text evidence="4">eIF-5A seems to be the only eukaryotic protein to have a hypusine residue which is a post-translational modification of a lysine by the addition of a butylamino group.</text>
</comment>
<organism evidence="6 7">
    <name type="scientific">Fusarium sporotrichioides</name>
    <dbReference type="NCBI Taxonomy" id="5514"/>
    <lineage>
        <taxon>Eukaryota</taxon>
        <taxon>Fungi</taxon>
        <taxon>Dikarya</taxon>
        <taxon>Ascomycota</taxon>
        <taxon>Pezizomycotina</taxon>
        <taxon>Sordariomycetes</taxon>
        <taxon>Hypocreomycetidae</taxon>
        <taxon>Hypocreales</taxon>
        <taxon>Nectriaceae</taxon>
        <taxon>Fusarium</taxon>
    </lineage>
</organism>
<comment type="function">
    <text evidence="4">Translation factor that promotes translation elongation and termination, particularly upon ribosome stalling at specific amino acid sequence contexts. Binds between the exit (E) and peptidyl (P) site of the ribosome and promotes rescue of stalled ribosome: specifically required for efficient translation of polyproline-containing peptides as well as other motifs that stall the ribosome. Acts as ribosome quality control (RQC) cofactor by joining the RQC complex to facilitate peptidyl transfer during CAT tailing step.</text>
</comment>
<dbReference type="Pfam" id="PF01287">
    <property type="entry name" value="eIF-5a"/>
    <property type="match status" value="1"/>
</dbReference>
<keyword evidence="7" id="KW-1185">Reference proteome</keyword>
<dbReference type="PANTHER" id="PTHR11673">
    <property type="entry name" value="TRANSLATION INITIATION FACTOR 5A FAMILY MEMBER"/>
    <property type="match status" value="1"/>
</dbReference>
<dbReference type="GO" id="GO:0045905">
    <property type="term" value="P:positive regulation of translational termination"/>
    <property type="evidence" value="ECO:0007669"/>
    <property type="project" value="UniProtKB-UniRule"/>
</dbReference>
<dbReference type="SUPFAM" id="SSF50104">
    <property type="entry name" value="Translation proteins SH3-like domain"/>
    <property type="match status" value="1"/>
</dbReference>
<dbReference type="AlphaFoldDB" id="A0A395S236"/>
<evidence type="ECO:0000256" key="4">
    <source>
        <dbReference type="RuleBase" id="RU362005"/>
    </source>
</evidence>
<dbReference type="Proteomes" id="UP000266152">
    <property type="component" value="Unassembled WGS sequence"/>
</dbReference>
<dbReference type="NCBIfam" id="TIGR00037">
    <property type="entry name" value="eIF_5A"/>
    <property type="match status" value="1"/>
</dbReference>
<dbReference type="GO" id="GO:0045901">
    <property type="term" value="P:positive regulation of translational elongation"/>
    <property type="evidence" value="ECO:0007669"/>
    <property type="project" value="UniProtKB-UniRule"/>
</dbReference>
<dbReference type="STRING" id="5514.A0A395S236"/>
<evidence type="ECO:0000256" key="3">
    <source>
        <dbReference type="ARBA" id="ARBA00023071"/>
    </source>
</evidence>
<accession>A0A395S236</accession>
<evidence type="ECO:0000313" key="6">
    <source>
        <dbReference type="EMBL" id="RGP66307.1"/>
    </source>
</evidence>
<keyword evidence="6" id="KW-0396">Initiation factor</keyword>
<dbReference type="CDD" id="cd04468">
    <property type="entry name" value="S1_eIF5A"/>
    <property type="match status" value="1"/>
</dbReference>
<dbReference type="EMBL" id="PXOF01000094">
    <property type="protein sequence ID" value="RGP66307.1"/>
    <property type="molecule type" value="Genomic_DNA"/>
</dbReference>
<dbReference type="InterPro" id="IPR014722">
    <property type="entry name" value="Rib_uL2_dom2"/>
</dbReference>
<protein>
    <recommendedName>
        <fullName evidence="4">Eukaryotic translation initiation factor 5A</fullName>
        <shortName evidence="4">eIF-5A</shortName>
    </recommendedName>
</protein>
<dbReference type="InterPro" id="IPR008991">
    <property type="entry name" value="Translation_prot_SH3-like_sf"/>
</dbReference>
<keyword evidence="3 4" id="KW-0385">Hypusine</keyword>
<evidence type="ECO:0000313" key="7">
    <source>
        <dbReference type="Proteomes" id="UP000266152"/>
    </source>
</evidence>
<evidence type="ECO:0000256" key="2">
    <source>
        <dbReference type="ARBA" id="ARBA00022917"/>
    </source>
</evidence>
<dbReference type="Pfam" id="PF21485">
    <property type="entry name" value="IF5A-like_N"/>
    <property type="match status" value="1"/>
</dbReference>
<gene>
    <name evidence="6" type="ORF">FSPOR_6685</name>
</gene>
<reference evidence="6 7" key="1">
    <citation type="journal article" date="2018" name="PLoS Pathog.">
        <title>Evolution of structural diversity of trichothecenes, a family of toxins produced by plant pathogenic and entomopathogenic fungi.</title>
        <authorList>
            <person name="Proctor R.H."/>
            <person name="McCormick S.P."/>
            <person name="Kim H.S."/>
            <person name="Cardoza R.E."/>
            <person name="Stanley A.M."/>
            <person name="Lindo L."/>
            <person name="Kelly A."/>
            <person name="Brown D.W."/>
            <person name="Lee T."/>
            <person name="Vaughan M.M."/>
            <person name="Alexander N.J."/>
            <person name="Busman M."/>
            <person name="Gutierrez S."/>
        </authorList>
    </citation>
    <scope>NUCLEOTIDE SEQUENCE [LARGE SCALE GENOMIC DNA]</scope>
    <source>
        <strain evidence="6 7">NRRL 3299</strain>
    </source>
</reference>
<comment type="caution">
    <text evidence="6">The sequence shown here is derived from an EMBL/GenBank/DDBJ whole genome shotgun (WGS) entry which is preliminary data.</text>
</comment>
<feature type="domain" description="Translation initiation factor 5A C-terminal" evidence="5">
    <location>
        <begin position="89"/>
        <end position="156"/>
    </location>
</feature>
<dbReference type="SMART" id="SM01376">
    <property type="entry name" value="eIF-5a"/>
    <property type="match status" value="1"/>
</dbReference>
<dbReference type="InterPro" id="IPR020189">
    <property type="entry name" value="IF5A_C"/>
</dbReference>
<dbReference type="PIRSF" id="PIRSF003025">
    <property type="entry name" value="eIF5A"/>
    <property type="match status" value="1"/>
</dbReference>
<dbReference type="GO" id="GO:0003723">
    <property type="term" value="F:RNA binding"/>
    <property type="evidence" value="ECO:0007669"/>
    <property type="project" value="InterPro"/>
</dbReference>
<dbReference type="Gene3D" id="2.40.50.140">
    <property type="entry name" value="Nucleic acid-binding proteins"/>
    <property type="match status" value="1"/>
</dbReference>
<dbReference type="InterPro" id="IPR048670">
    <property type="entry name" value="IF5A-like_N"/>
</dbReference>
<comment type="similarity">
    <text evidence="1 4">Belongs to the eIF-5A family.</text>
</comment>
<proteinExistence type="inferred from homology"/>
<evidence type="ECO:0000259" key="5">
    <source>
        <dbReference type="SMART" id="SM01376"/>
    </source>
</evidence>
<dbReference type="GO" id="GO:0043022">
    <property type="term" value="F:ribosome binding"/>
    <property type="evidence" value="ECO:0007669"/>
    <property type="project" value="UniProtKB-UniRule"/>
</dbReference>